<evidence type="ECO:0000313" key="1">
    <source>
        <dbReference type="EMBL" id="KXB80812.1"/>
    </source>
</evidence>
<comment type="caution">
    <text evidence="1">The sequence shown here is derived from an EMBL/GenBank/DDBJ whole genome shotgun (WGS) entry which is preliminary data.</text>
</comment>
<dbReference type="Proteomes" id="UP000070531">
    <property type="component" value="Unassembled WGS sequence"/>
</dbReference>
<gene>
    <name evidence="1" type="ORF">HMPREF1860_00243</name>
</gene>
<name>A0A134BLI6_9BACT</name>
<organism evidence="1">
    <name type="scientific">Prevotella amnii</name>
    <dbReference type="NCBI Taxonomy" id="419005"/>
    <lineage>
        <taxon>Bacteria</taxon>
        <taxon>Pseudomonadati</taxon>
        <taxon>Bacteroidota</taxon>
        <taxon>Bacteroidia</taxon>
        <taxon>Bacteroidales</taxon>
        <taxon>Prevotellaceae</taxon>
        <taxon>Prevotella</taxon>
    </lineage>
</organism>
<proteinExistence type="predicted"/>
<evidence type="ECO:0000313" key="2">
    <source>
        <dbReference type="Proteomes" id="UP000070531"/>
    </source>
</evidence>
<dbReference type="AlphaFoldDB" id="A0A134BLI6"/>
<reference evidence="1 2" key="1">
    <citation type="submission" date="2016-01" db="EMBL/GenBank/DDBJ databases">
        <authorList>
            <person name="Oliw E.H."/>
        </authorList>
    </citation>
    <scope>NUCLEOTIDE SEQUENCE [LARGE SCALE GENOMIC DNA]</scope>
    <source>
        <strain evidence="1 2">DNF00307</strain>
    </source>
</reference>
<dbReference type="EMBL" id="LSDL01000015">
    <property type="protein sequence ID" value="KXB80812.1"/>
    <property type="molecule type" value="Genomic_DNA"/>
</dbReference>
<dbReference type="PATRIC" id="fig|419005.5.peg.246"/>
<protein>
    <submittedName>
        <fullName evidence="1">Uncharacterized protein</fullName>
    </submittedName>
</protein>
<accession>A0A134BLI6</accession>
<sequence>MTIWLFPEEWVSCGSHFANCVSKIRSQELRLLCPPIFSEVKASL</sequence>